<accession>A0A507FM26</accession>
<feature type="compositionally biased region" description="Polar residues" evidence="1">
    <location>
        <begin position="758"/>
        <end position="768"/>
    </location>
</feature>
<feature type="region of interest" description="Disordered" evidence="1">
    <location>
        <begin position="946"/>
        <end position="996"/>
    </location>
</feature>
<dbReference type="AlphaFoldDB" id="A0A507FM26"/>
<evidence type="ECO:0000313" key="3">
    <source>
        <dbReference type="Proteomes" id="UP000320333"/>
    </source>
</evidence>
<name>A0A507FM26_9FUNG</name>
<dbReference type="EMBL" id="QEAP01000024">
    <property type="protein sequence ID" value="TPX77312.1"/>
    <property type="molecule type" value="Genomic_DNA"/>
</dbReference>
<keyword evidence="3" id="KW-1185">Reference proteome</keyword>
<feature type="compositionally biased region" description="Basic and acidic residues" evidence="1">
    <location>
        <begin position="678"/>
        <end position="687"/>
    </location>
</feature>
<reference evidence="2 3" key="1">
    <citation type="journal article" date="2019" name="Sci. Rep.">
        <title>Comparative genomics of chytrid fungi reveal insights into the obligate biotrophic and pathogenic lifestyle of Synchytrium endobioticum.</title>
        <authorList>
            <person name="van de Vossenberg B.T.L.H."/>
            <person name="Warris S."/>
            <person name="Nguyen H.D.T."/>
            <person name="van Gent-Pelzer M.P.E."/>
            <person name="Joly D.L."/>
            <person name="van de Geest H.C."/>
            <person name="Bonants P.J.M."/>
            <person name="Smith D.S."/>
            <person name="Levesque C.A."/>
            <person name="van der Lee T.A.J."/>
        </authorList>
    </citation>
    <scope>NUCLEOTIDE SEQUENCE [LARGE SCALE GENOMIC DNA]</scope>
    <source>
        <strain evidence="2 3">CBS 675.73</strain>
    </source>
</reference>
<evidence type="ECO:0000313" key="2">
    <source>
        <dbReference type="EMBL" id="TPX77312.1"/>
    </source>
</evidence>
<dbReference type="OrthoDB" id="2163142at2759"/>
<feature type="region of interest" description="Disordered" evidence="1">
    <location>
        <begin position="857"/>
        <end position="913"/>
    </location>
</feature>
<feature type="compositionally biased region" description="Basic residues" evidence="1">
    <location>
        <begin position="447"/>
        <end position="458"/>
    </location>
</feature>
<feature type="compositionally biased region" description="Polar residues" evidence="1">
    <location>
        <begin position="304"/>
        <end position="314"/>
    </location>
</feature>
<sequence length="996" mass="106619">MTDQLDPDAYAEYSSDPNDQNNADAYLHSHAHSKLREPVQQHDYAQDGSYHIEHMQHPHQMGSMAMMHHYDPYQHQSEQHHPAYMNPLHMQGFHHMPAAPRFMGHGDFASFAPVSLTLIEGGAGFRREGGGEELEGGVPMEGVPHMHHDLAASFMHPVFSPGLPHTAMMGMGMVDVGLDGAPAMRFDKRPDSPNAWGWVTNNDHHLSVDENGSNMMAHVGMMGGEGGHSGEMMQQQHMPHDHQDSHLATHEMDPMAAAGYIMNRMNGRMGFMGGMSGAHLPHDDSFEGNDDGIEGTCSSSNQGCEDDYGNSQDNRSTDDKSQRRGKGAVYCVHKKILNRCDECSTLGNPSQVITRVSAVCHHGKRRSQCIQCYDEGTGGSIICEHRRQKYACPKCFDAGRETKSLCQHRTIKFKCKICSPTVHQPKSYKKRVGKRSGNDGERSPYNGKKRASTGRSKRSSQPSGHGHGGFEHGNGMGPGNGGMGGNMSQQQPLFYHPHHPMMYSMPIQGGHSMHPHAGGGGGGQAPGYMFHAGPPGSVPLIPIIQGGGSGNASTSTAGFISTPLPTRRGSPELGKPAPIQTSAFVPGSVGSGGVSILVPTMMPLSFPRHASSAVLTPTISPPSVNMGIASMASENGAPPPPAHISFGAKSSHLASAPLKAKSSVLPVPMSPHRSPNTSKRDVIRTEESSGAVESASTDVTTCADPSIPASEEKPVAELTCSESSVDATEGNEAEEAAATMVTILYAASSALRQEEGPASTTQEANSSAGPVAVRERQITSGRIIGEVSSSSSLVTPFSRARPPHSYYPSATNQHAIYMNNPHQHQSPYAYSPVVMGYPARAGSSSPFVQPVYYAHSSAPRDRSSTNASAAPEPSSGPVDGCAVADSAPRPETPTEAAGTRAPNSQSAISQQQQQQQPMYYMWVPHRQPYPMHYRMRYASSSSNLAAYVHGGPQEGSSGGSELDQEEDDESSEEIGEGEQRGENHDARLCEETSRQN</sequence>
<organism evidence="2 3">
    <name type="scientific">Chytriomyces confervae</name>
    <dbReference type="NCBI Taxonomy" id="246404"/>
    <lineage>
        <taxon>Eukaryota</taxon>
        <taxon>Fungi</taxon>
        <taxon>Fungi incertae sedis</taxon>
        <taxon>Chytridiomycota</taxon>
        <taxon>Chytridiomycota incertae sedis</taxon>
        <taxon>Chytridiomycetes</taxon>
        <taxon>Chytridiales</taxon>
        <taxon>Chytriomycetaceae</taxon>
        <taxon>Chytriomyces</taxon>
    </lineage>
</organism>
<protein>
    <submittedName>
        <fullName evidence="2">Uncharacterized protein</fullName>
    </submittedName>
</protein>
<feature type="compositionally biased region" description="Gly residues" evidence="1">
    <location>
        <begin position="465"/>
        <end position="485"/>
    </location>
</feature>
<comment type="caution">
    <text evidence="2">The sequence shown here is derived from an EMBL/GenBank/DDBJ whole genome shotgun (WGS) entry which is preliminary data.</text>
</comment>
<dbReference type="STRING" id="246404.A0A507FM26"/>
<feature type="region of interest" description="Disordered" evidence="1">
    <location>
        <begin position="304"/>
        <end position="324"/>
    </location>
</feature>
<feature type="region of interest" description="Disordered" evidence="1">
    <location>
        <begin position="1"/>
        <end position="24"/>
    </location>
</feature>
<dbReference type="Proteomes" id="UP000320333">
    <property type="component" value="Unassembled WGS sequence"/>
</dbReference>
<feature type="region of interest" description="Disordered" evidence="1">
    <location>
        <begin position="426"/>
        <end position="500"/>
    </location>
</feature>
<feature type="compositionally biased region" description="Acidic residues" evidence="1">
    <location>
        <begin position="962"/>
        <end position="976"/>
    </location>
</feature>
<evidence type="ECO:0000256" key="1">
    <source>
        <dbReference type="SAM" id="MobiDB-lite"/>
    </source>
</evidence>
<feature type="region of interest" description="Disordered" evidence="1">
    <location>
        <begin position="752"/>
        <end position="773"/>
    </location>
</feature>
<feature type="region of interest" description="Disordered" evidence="1">
    <location>
        <begin position="662"/>
        <end position="717"/>
    </location>
</feature>
<proteinExistence type="predicted"/>
<gene>
    <name evidence="2" type="ORF">CcCBS67573_g01428</name>
</gene>
<feature type="compositionally biased region" description="Basic and acidic residues" evidence="1">
    <location>
        <begin position="977"/>
        <end position="996"/>
    </location>
</feature>